<dbReference type="OrthoDB" id="9797506at2"/>
<dbReference type="PANTHER" id="PTHR30289">
    <property type="entry name" value="UNCHARACTERIZED PROTEIN YBCL-RELATED"/>
    <property type="match status" value="1"/>
</dbReference>
<accession>A0A4Q7LUJ6</accession>
<dbReference type="RefSeq" id="WP_130485171.1">
    <property type="nucleotide sequence ID" value="NZ_SGWW01000002.1"/>
</dbReference>
<keyword evidence="3" id="KW-1185">Reference proteome</keyword>
<comment type="caution">
    <text evidence="2">The sequence shown here is derived from an EMBL/GenBank/DDBJ whole genome shotgun (WGS) entry which is preliminary data.</text>
</comment>
<dbReference type="Proteomes" id="UP000293519">
    <property type="component" value="Unassembled WGS sequence"/>
</dbReference>
<evidence type="ECO:0000313" key="3">
    <source>
        <dbReference type="Proteomes" id="UP000293519"/>
    </source>
</evidence>
<organism evidence="2 3">
    <name type="scientific">Microcella putealis</name>
    <dbReference type="NCBI Taxonomy" id="337005"/>
    <lineage>
        <taxon>Bacteria</taxon>
        <taxon>Bacillati</taxon>
        <taxon>Actinomycetota</taxon>
        <taxon>Actinomycetes</taxon>
        <taxon>Micrococcales</taxon>
        <taxon>Microbacteriaceae</taxon>
        <taxon>Microcella</taxon>
    </lineage>
</organism>
<protein>
    <recommendedName>
        <fullName evidence="4">PBP family phospholipid-binding protein</fullName>
    </recommendedName>
</protein>
<dbReference type="InterPro" id="IPR036610">
    <property type="entry name" value="PEBP-like_sf"/>
</dbReference>
<sequence length="175" mass="18623">MNDPFWKLPEVPLFTLESPDFSDGEALPQWARSGIAGAGGEDRSPALQWSGAPDGTRSFALTVFDPDAPTGSGFWHWAVYNIPGTATELAQNAGDPDAALLPNGARTLPNELRLARFLGAAPPSGHGEHRYFFVLSALAVESLDVPDDATPAFLGFTLREHILGRAVLMGVSHTA</sequence>
<reference evidence="2 3" key="1">
    <citation type="journal article" date="2015" name="Stand. Genomic Sci.">
        <title>Genomic Encyclopedia of Bacterial and Archaeal Type Strains, Phase III: the genomes of soil and plant-associated and newly described type strains.</title>
        <authorList>
            <person name="Whitman W.B."/>
            <person name="Woyke T."/>
            <person name="Klenk H.P."/>
            <person name="Zhou Y."/>
            <person name="Lilburn T.G."/>
            <person name="Beck B.J."/>
            <person name="De Vos P."/>
            <person name="Vandamme P."/>
            <person name="Eisen J.A."/>
            <person name="Garrity G."/>
            <person name="Hugenholtz P."/>
            <person name="Kyrpides N.C."/>
        </authorList>
    </citation>
    <scope>NUCLEOTIDE SEQUENCE [LARGE SCALE GENOMIC DNA]</scope>
    <source>
        <strain evidence="2 3">CV2</strain>
    </source>
</reference>
<name>A0A4Q7LUJ6_9MICO</name>
<evidence type="ECO:0008006" key="4">
    <source>
        <dbReference type="Google" id="ProtNLM"/>
    </source>
</evidence>
<evidence type="ECO:0000256" key="1">
    <source>
        <dbReference type="ARBA" id="ARBA00007120"/>
    </source>
</evidence>
<dbReference type="EMBL" id="SGWW01000002">
    <property type="protein sequence ID" value="RZS57628.1"/>
    <property type="molecule type" value="Genomic_DNA"/>
</dbReference>
<dbReference type="Gene3D" id="3.90.280.10">
    <property type="entry name" value="PEBP-like"/>
    <property type="match status" value="1"/>
</dbReference>
<evidence type="ECO:0000313" key="2">
    <source>
        <dbReference type="EMBL" id="RZS57628.1"/>
    </source>
</evidence>
<proteinExistence type="inferred from homology"/>
<comment type="similarity">
    <text evidence="1">Belongs to the UPF0098 family.</text>
</comment>
<dbReference type="SUPFAM" id="SSF49777">
    <property type="entry name" value="PEBP-like"/>
    <property type="match status" value="1"/>
</dbReference>
<dbReference type="PANTHER" id="PTHR30289:SF1">
    <property type="entry name" value="PEBP (PHOSPHATIDYLETHANOLAMINE-BINDING PROTEIN) FAMILY PROTEIN"/>
    <property type="match status" value="1"/>
</dbReference>
<dbReference type="Pfam" id="PF01161">
    <property type="entry name" value="PBP"/>
    <property type="match status" value="1"/>
</dbReference>
<dbReference type="NCBIfam" id="TIGR00481">
    <property type="entry name" value="YbhB/YbcL family Raf kinase inhibitor-like protein"/>
    <property type="match status" value="1"/>
</dbReference>
<dbReference type="CDD" id="cd00865">
    <property type="entry name" value="PEBP_bact_arch"/>
    <property type="match status" value="1"/>
</dbReference>
<dbReference type="InterPro" id="IPR008914">
    <property type="entry name" value="PEBP"/>
</dbReference>
<dbReference type="InterPro" id="IPR005247">
    <property type="entry name" value="YbhB_YbcL/LppC-like"/>
</dbReference>
<gene>
    <name evidence="2" type="ORF">EV141_1342</name>
</gene>
<dbReference type="AlphaFoldDB" id="A0A4Q7LUJ6"/>